<dbReference type="EMBL" id="VTTN01000009">
    <property type="protein sequence ID" value="KAA0593968.1"/>
    <property type="molecule type" value="Genomic_DNA"/>
</dbReference>
<evidence type="ECO:0008006" key="3">
    <source>
        <dbReference type="Google" id="ProtNLM"/>
    </source>
</evidence>
<gene>
    <name evidence="1" type="ORF">FZ942_21250</name>
</gene>
<reference evidence="1 2" key="1">
    <citation type="submission" date="2019-08" db="EMBL/GenBank/DDBJ databases">
        <authorList>
            <person name="Grouzdev D."/>
            <person name="Tikhonova E."/>
            <person name="Kravchenko I."/>
        </authorList>
    </citation>
    <scope>NUCLEOTIDE SEQUENCE [LARGE SCALE GENOMIC DNA]</scope>
    <source>
        <strain evidence="1 2">59b</strain>
    </source>
</reference>
<proteinExistence type="predicted"/>
<dbReference type="AlphaFoldDB" id="A0A5A9GHK0"/>
<evidence type="ECO:0000313" key="1">
    <source>
        <dbReference type="EMBL" id="KAA0593968.1"/>
    </source>
</evidence>
<keyword evidence="2" id="KW-1185">Reference proteome</keyword>
<protein>
    <recommendedName>
        <fullName evidence="3">PIN domain-containing protein</fullName>
    </recommendedName>
</protein>
<name>A0A5A9GHK0_AZOLI</name>
<evidence type="ECO:0000313" key="2">
    <source>
        <dbReference type="Proteomes" id="UP000324927"/>
    </source>
</evidence>
<comment type="caution">
    <text evidence="1">The sequence shown here is derived from an EMBL/GenBank/DDBJ whole genome shotgun (WGS) entry which is preliminary data.</text>
</comment>
<dbReference type="RefSeq" id="WP_149233088.1">
    <property type="nucleotide sequence ID" value="NZ_JALJXJ010000009.1"/>
</dbReference>
<dbReference type="OrthoDB" id="581665at2"/>
<accession>A0A5A9GHK0</accession>
<sequence>MVDAPRDDALRVFPAVSAIDTCAVWNILSSRTLSAAISRKGCHFVLAEYVRYECLGKPRTNLTEADAALCEKLKTEITSSKQFSVHPLGVDDLRDLVATVGSPKRFHHGEVAALALSRKLGNGFLTDDYAARKVGENTLGQDRVRSTPLLVGWLVYDGQLTDGDIPVIVADNKAYRNKRGFLGSFIQKCYEHAMGLRLRDRKGV</sequence>
<dbReference type="Proteomes" id="UP000324927">
    <property type="component" value="Unassembled WGS sequence"/>
</dbReference>
<organism evidence="1 2">
    <name type="scientific">Azospirillum lipoferum</name>
    <dbReference type="NCBI Taxonomy" id="193"/>
    <lineage>
        <taxon>Bacteria</taxon>
        <taxon>Pseudomonadati</taxon>
        <taxon>Pseudomonadota</taxon>
        <taxon>Alphaproteobacteria</taxon>
        <taxon>Rhodospirillales</taxon>
        <taxon>Azospirillaceae</taxon>
        <taxon>Azospirillum</taxon>
    </lineage>
</organism>